<evidence type="ECO:0000256" key="1">
    <source>
        <dbReference type="SAM" id="MobiDB-lite"/>
    </source>
</evidence>
<dbReference type="InterPro" id="IPR042837">
    <property type="entry name" value="PTX3"/>
</dbReference>
<name>A0A672JH94_SALFA</name>
<dbReference type="GO" id="GO:0045087">
    <property type="term" value="P:innate immune response"/>
    <property type="evidence" value="ECO:0007669"/>
    <property type="project" value="TreeGrafter"/>
</dbReference>
<dbReference type="RefSeq" id="XP_029973567.1">
    <property type="nucleotide sequence ID" value="XM_030117707.1"/>
</dbReference>
<organism evidence="2 3">
    <name type="scientific">Salarias fasciatus</name>
    <name type="common">Jewelled blenny</name>
    <name type="synonym">Blennius fasciatus</name>
    <dbReference type="NCBI Taxonomy" id="181472"/>
    <lineage>
        <taxon>Eukaryota</taxon>
        <taxon>Metazoa</taxon>
        <taxon>Chordata</taxon>
        <taxon>Craniata</taxon>
        <taxon>Vertebrata</taxon>
        <taxon>Euteleostomi</taxon>
        <taxon>Actinopterygii</taxon>
        <taxon>Neopterygii</taxon>
        <taxon>Teleostei</taxon>
        <taxon>Neoteleostei</taxon>
        <taxon>Acanthomorphata</taxon>
        <taxon>Ovalentaria</taxon>
        <taxon>Blenniimorphae</taxon>
        <taxon>Blenniiformes</taxon>
        <taxon>Blennioidei</taxon>
        <taxon>Blenniidae</taxon>
        <taxon>Salariinae</taxon>
        <taxon>Salarias</taxon>
    </lineage>
</organism>
<feature type="region of interest" description="Disordered" evidence="1">
    <location>
        <begin position="200"/>
        <end position="227"/>
    </location>
</feature>
<reference evidence="2" key="2">
    <citation type="submission" date="2025-08" db="UniProtKB">
        <authorList>
            <consortium name="Ensembl"/>
        </authorList>
    </citation>
    <scope>IDENTIFICATION</scope>
</reference>
<dbReference type="OMA" id="WDKLFIA"/>
<dbReference type="GO" id="GO:0005615">
    <property type="term" value="C:extracellular space"/>
    <property type="evidence" value="ECO:0007669"/>
    <property type="project" value="TreeGrafter"/>
</dbReference>
<reference evidence="2" key="3">
    <citation type="submission" date="2025-09" db="UniProtKB">
        <authorList>
            <consortium name="Ensembl"/>
        </authorList>
    </citation>
    <scope>IDENTIFICATION</scope>
</reference>
<dbReference type="OrthoDB" id="10009351at2759"/>
<dbReference type="PANTHER" id="PTHR46943">
    <property type="entry name" value="PENTRAXIN-RELATED PROTEIN PTX3"/>
    <property type="match status" value="1"/>
</dbReference>
<sequence length="283" mass="31270">MSEGSAALGGNSEHFQTHTRAPFSQQTRGKSAMCVLRMWRLFCLLGALGSCLCVNEVEYEGNYVDNYDNEISEDQQEGDSHTTPCHGDLSQWDKLSVALEDSHMRQNMLLEAVEQCCAGRVSLKNLVDKLARGAHQQCAPGLESACRAQAEDVSQRLQRGLEELSERETQRERRLNATLQMLLHSGHEGNARLKRLEHAVPSRPTDSRTGPQPTPGPGGWGTFDSGAKPITSVLKEQEVTSPPDIGTMERALVSIATELQRLHLQLNKVIEQTGALRRDRGDT</sequence>
<dbReference type="InParanoid" id="A0A672JH94"/>
<reference evidence="2" key="1">
    <citation type="submission" date="2019-06" db="EMBL/GenBank/DDBJ databases">
        <authorList>
            <consortium name="Wellcome Sanger Institute Data Sharing"/>
        </authorList>
    </citation>
    <scope>NUCLEOTIDE SEQUENCE [LARGE SCALE GENOMIC DNA]</scope>
</reference>
<dbReference type="Proteomes" id="UP000472267">
    <property type="component" value="Chromosome 19"/>
</dbReference>
<proteinExistence type="predicted"/>
<evidence type="ECO:0000313" key="3">
    <source>
        <dbReference type="Proteomes" id="UP000472267"/>
    </source>
</evidence>
<protein>
    <submittedName>
        <fullName evidence="2">Uncharacterized LOC115407318</fullName>
    </submittedName>
</protein>
<dbReference type="GO" id="GO:0001849">
    <property type="term" value="F:complement component C1q complex binding"/>
    <property type="evidence" value="ECO:0007669"/>
    <property type="project" value="TreeGrafter"/>
</dbReference>
<dbReference type="Ensembl" id="ENSSFAT00005054194.1">
    <property type="protein sequence ID" value="ENSSFAP00005052532.1"/>
    <property type="gene ID" value="ENSSFAG00005025161.1"/>
</dbReference>
<dbReference type="PANTHER" id="PTHR46943:SF1">
    <property type="entry name" value="PENTRAXIN-RELATED PROTEIN PTX3"/>
    <property type="match status" value="1"/>
</dbReference>
<feature type="region of interest" description="Disordered" evidence="1">
    <location>
        <begin position="1"/>
        <end position="24"/>
    </location>
</feature>
<keyword evidence="3" id="KW-1185">Reference proteome</keyword>
<gene>
    <name evidence="2" type="primary">LOC115407318</name>
</gene>
<accession>A0A672JH94</accession>
<dbReference type="GeneID" id="115407318"/>
<dbReference type="AlphaFoldDB" id="A0A672JH94"/>
<evidence type="ECO:0000313" key="2">
    <source>
        <dbReference type="Ensembl" id="ENSSFAP00005052532.1"/>
    </source>
</evidence>